<evidence type="ECO:0000313" key="2">
    <source>
        <dbReference type="EMBL" id="KAF7315397.1"/>
    </source>
</evidence>
<sequence>MAETLDPYTTQAENTTLSPQAKIEGLHTIVKSARIGMLTTHCSDGQFHSRAMIPSTPFTEMQLTLVFVANNASSKFDEIKNDSNVNVSFCDTSTTSWASYSGRAKISQDKELIAKHFSPSMAAYFGDLKDGVHTGKVDDPRISIIEVIPDEIRYWVATKGAVGRAADTAISMVTGKASAPGEIRTISKAEIQLTQELHMSK</sequence>
<dbReference type="GeneID" id="59340026"/>
<dbReference type="RefSeq" id="XP_037225420.1">
    <property type="nucleotide sequence ID" value="XM_037357510.1"/>
</dbReference>
<evidence type="ECO:0000259" key="1">
    <source>
        <dbReference type="Pfam" id="PF16242"/>
    </source>
</evidence>
<keyword evidence="3" id="KW-1185">Reference proteome</keyword>
<proteinExistence type="predicted"/>
<dbReference type="InterPro" id="IPR038725">
    <property type="entry name" value="YdaG_split_barrel_FMN-bd"/>
</dbReference>
<protein>
    <recommendedName>
        <fullName evidence="1">General stress protein FMN-binding split barrel domain-containing protein</fullName>
    </recommendedName>
</protein>
<feature type="domain" description="General stress protein FMN-binding split barrel" evidence="1">
    <location>
        <begin position="23"/>
        <end position="177"/>
    </location>
</feature>
<dbReference type="Proteomes" id="UP000636479">
    <property type="component" value="Unassembled WGS sequence"/>
</dbReference>
<dbReference type="PANTHER" id="PTHR34818">
    <property type="entry name" value="PROTEIN BLI-3"/>
    <property type="match status" value="1"/>
</dbReference>
<dbReference type="PANTHER" id="PTHR34818:SF1">
    <property type="entry name" value="PROTEIN BLI-3"/>
    <property type="match status" value="1"/>
</dbReference>
<dbReference type="EMBL" id="JACAZF010000001">
    <property type="protein sequence ID" value="KAF7315397.1"/>
    <property type="molecule type" value="Genomic_DNA"/>
</dbReference>
<dbReference type="InterPro" id="IPR052917">
    <property type="entry name" value="Stress-Dev_Protein"/>
</dbReference>
<dbReference type="OrthoDB" id="434253at2759"/>
<dbReference type="SUPFAM" id="SSF50475">
    <property type="entry name" value="FMN-binding split barrel"/>
    <property type="match status" value="1"/>
</dbReference>
<dbReference type="Gene3D" id="2.30.110.10">
    <property type="entry name" value="Electron Transport, Fmn-binding Protein, Chain A"/>
    <property type="match status" value="1"/>
</dbReference>
<dbReference type="Pfam" id="PF16242">
    <property type="entry name" value="Pyrid_ox_like"/>
    <property type="match status" value="1"/>
</dbReference>
<name>A0A8H6TEP5_9AGAR</name>
<accession>A0A8H6TEP5</accession>
<evidence type="ECO:0000313" key="3">
    <source>
        <dbReference type="Proteomes" id="UP000636479"/>
    </source>
</evidence>
<dbReference type="InterPro" id="IPR012349">
    <property type="entry name" value="Split_barrel_FMN-bd"/>
</dbReference>
<dbReference type="AlphaFoldDB" id="A0A8H6TEP5"/>
<organism evidence="2 3">
    <name type="scientific">Mycena indigotica</name>
    <dbReference type="NCBI Taxonomy" id="2126181"/>
    <lineage>
        <taxon>Eukaryota</taxon>
        <taxon>Fungi</taxon>
        <taxon>Dikarya</taxon>
        <taxon>Basidiomycota</taxon>
        <taxon>Agaricomycotina</taxon>
        <taxon>Agaricomycetes</taxon>
        <taxon>Agaricomycetidae</taxon>
        <taxon>Agaricales</taxon>
        <taxon>Marasmiineae</taxon>
        <taxon>Mycenaceae</taxon>
        <taxon>Mycena</taxon>
    </lineage>
</organism>
<comment type="caution">
    <text evidence="2">The sequence shown here is derived from an EMBL/GenBank/DDBJ whole genome shotgun (WGS) entry which is preliminary data.</text>
</comment>
<gene>
    <name evidence="2" type="ORF">MIND_00054400</name>
</gene>
<reference evidence="2" key="1">
    <citation type="submission" date="2020-05" db="EMBL/GenBank/DDBJ databases">
        <title>Mycena genomes resolve the evolution of fungal bioluminescence.</title>
        <authorList>
            <person name="Tsai I.J."/>
        </authorList>
    </citation>
    <scope>NUCLEOTIDE SEQUENCE</scope>
    <source>
        <strain evidence="2">171206Taipei</strain>
    </source>
</reference>